<name>A0A9Q1QA74_9CARY</name>
<proteinExistence type="predicted"/>
<comment type="caution">
    <text evidence="1">The sequence shown here is derived from an EMBL/GenBank/DDBJ whole genome shotgun (WGS) entry which is preliminary data.</text>
</comment>
<organism evidence="1 2">
    <name type="scientific">Carnegiea gigantea</name>
    <dbReference type="NCBI Taxonomy" id="171969"/>
    <lineage>
        <taxon>Eukaryota</taxon>
        <taxon>Viridiplantae</taxon>
        <taxon>Streptophyta</taxon>
        <taxon>Embryophyta</taxon>
        <taxon>Tracheophyta</taxon>
        <taxon>Spermatophyta</taxon>
        <taxon>Magnoliopsida</taxon>
        <taxon>eudicotyledons</taxon>
        <taxon>Gunneridae</taxon>
        <taxon>Pentapetalae</taxon>
        <taxon>Caryophyllales</taxon>
        <taxon>Cactineae</taxon>
        <taxon>Cactaceae</taxon>
        <taxon>Cactoideae</taxon>
        <taxon>Echinocereeae</taxon>
        <taxon>Carnegiea</taxon>
    </lineage>
</organism>
<reference evidence="1" key="1">
    <citation type="submission" date="2022-04" db="EMBL/GenBank/DDBJ databases">
        <title>Carnegiea gigantea Genome sequencing and assembly v2.</title>
        <authorList>
            <person name="Copetti D."/>
            <person name="Sanderson M.J."/>
            <person name="Burquez A."/>
            <person name="Wojciechowski M.F."/>
        </authorList>
    </citation>
    <scope>NUCLEOTIDE SEQUENCE</scope>
    <source>
        <strain evidence="1">SGP5-SGP5p</strain>
        <tissue evidence="1">Aerial part</tissue>
    </source>
</reference>
<evidence type="ECO:0000313" key="2">
    <source>
        <dbReference type="Proteomes" id="UP001153076"/>
    </source>
</evidence>
<dbReference type="Proteomes" id="UP001153076">
    <property type="component" value="Unassembled WGS sequence"/>
</dbReference>
<gene>
    <name evidence="1" type="ORF">Cgig2_034086</name>
</gene>
<accession>A0A9Q1QA74</accession>
<protein>
    <submittedName>
        <fullName evidence="1">Uncharacterized protein</fullName>
    </submittedName>
</protein>
<dbReference type="EMBL" id="JAKOGI010000461">
    <property type="protein sequence ID" value="KAJ8434652.1"/>
    <property type="molecule type" value="Genomic_DNA"/>
</dbReference>
<sequence length="204" mass="23455">MECSNWGRDVIANAQQVGKELNKTSKIPINLKTTREGKRLEDNIFESIHTQSRTKIVCFSQNGYSEEIFKTTQHLYSLEADVEHKEPEIIHKQPPSFERNDNDNHVLVMNQLPHHRHQRRSLEETFKRVTRSQKKLANPHSSISQDTSESLIRLAKESLEVGKLLGMVVIDKEEAALGRITNSLRKERKALRNKLPNDPAQASE</sequence>
<evidence type="ECO:0000313" key="1">
    <source>
        <dbReference type="EMBL" id="KAJ8434652.1"/>
    </source>
</evidence>
<dbReference type="AlphaFoldDB" id="A0A9Q1QA74"/>
<keyword evidence="2" id="KW-1185">Reference proteome</keyword>